<feature type="active site" description="Proton donor" evidence="6">
    <location>
        <position position="344"/>
    </location>
</feature>
<dbReference type="InterPro" id="IPR015883">
    <property type="entry name" value="Glyco_hydro_20_cat"/>
</dbReference>
<dbReference type="Gene3D" id="3.30.379.10">
    <property type="entry name" value="Chitobiase/beta-hexosaminidase domain 2-like"/>
    <property type="match status" value="1"/>
</dbReference>
<name>A0A1K1NRJ9_9FLAO</name>
<evidence type="ECO:0000313" key="9">
    <source>
        <dbReference type="EMBL" id="SFW37943.1"/>
    </source>
</evidence>
<dbReference type="Gene3D" id="3.20.20.80">
    <property type="entry name" value="Glycosidases"/>
    <property type="match status" value="1"/>
</dbReference>
<dbReference type="STRING" id="76595.SAMN05660313_01313"/>
<feature type="domain" description="Glycoside hydrolase family 20 catalytic" evidence="7">
    <location>
        <begin position="164"/>
        <end position="513"/>
    </location>
</feature>
<keyword evidence="10" id="KW-1185">Reference proteome</keyword>
<evidence type="ECO:0000256" key="6">
    <source>
        <dbReference type="PIRSR" id="PIRSR625705-1"/>
    </source>
</evidence>
<dbReference type="OrthoDB" id="9763537at2"/>
<evidence type="ECO:0000256" key="4">
    <source>
        <dbReference type="ARBA" id="ARBA00022801"/>
    </source>
</evidence>
<comment type="catalytic activity">
    <reaction evidence="1">
        <text>Hydrolysis of terminal non-reducing N-acetyl-D-hexosamine residues in N-acetyl-beta-D-hexosaminides.</text>
        <dbReference type="EC" id="3.2.1.52"/>
    </reaction>
</comment>
<evidence type="ECO:0000313" key="10">
    <source>
        <dbReference type="Proteomes" id="UP000183257"/>
    </source>
</evidence>
<dbReference type="Proteomes" id="UP000183257">
    <property type="component" value="Unassembled WGS sequence"/>
</dbReference>
<dbReference type="SUPFAM" id="SSF55545">
    <property type="entry name" value="beta-N-acetylhexosaminidase-like domain"/>
    <property type="match status" value="1"/>
</dbReference>
<dbReference type="AlphaFoldDB" id="A0A1K1NRJ9"/>
<protein>
    <recommendedName>
        <fullName evidence="3">beta-N-acetylhexosaminidase</fullName>
        <ecNumber evidence="3">3.2.1.52</ecNumber>
    </recommendedName>
</protein>
<dbReference type="SUPFAM" id="SSF51445">
    <property type="entry name" value="(Trans)glycosidases"/>
    <property type="match status" value="1"/>
</dbReference>
<evidence type="ECO:0000256" key="2">
    <source>
        <dbReference type="ARBA" id="ARBA00006285"/>
    </source>
</evidence>
<evidence type="ECO:0000256" key="5">
    <source>
        <dbReference type="ARBA" id="ARBA00023295"/>
    </source>
</evidence>
<dbReference type="Pfam" id="PF02838">
    <property type="entry name" value="Glyco_hydro_20b"/>
    <property type="match status" value="1"/>
</dbReference>
<dbReference type="PRINTS" id="PR00738">
    <property type="entry name" value="GLHYDRLASE20"/>
</dbReference>
<dbReference type="Pfam" id="PF13287">
    <property type="entry name" value="Fn3_assoc"/>
    <property type="match status" value="1"/>
</dbReference>
<dbReference type="Pfam" id="PF00728">
    <property type="entry name" value="Glyco_hydro_20"/>
    <property type="match status" value="1"/>
</dbReference>
<dbReference type="InterPro" id="IPR026876">
    <property type="entry name" value="Fn3_assoc_repeat"/>
</dbReference>
<dbReference type="RefSeq" id="WP_072303001.1">
    <property type="nucleotide sequence ID" value="NZ_FPIY01000002.1"/>
</dbReference>
<dbReference type="PANTHER" id="PTHR22600">
    <property type="entry name" value="BETA-HEXOSAMINIDASE"/>
    <property type="match status" value="1"/>
</dbReference>
<keyword evidence="4" id="KW-0378">Hydrolase</keyword>
<evidence type="ECO:0000256" key="3">
    <source>
        <dbReference type="ARBA" id="ARBA00012663"/>
    </source>
</evidence>
<dbReference type="SUPFAM" id="SSF49785">
    <property type="entry name" value="Galactose-binding domain-like"/>
    <property type="match status" value="1"/>
</dbReference>
<reference evidence="10" key="1">
    <citation type="submission" date="2016-11" db="EMBL/GenBank/DDBJ databases">
        <authorList>
            <person name="Varghese N."/>
            <person name="Submissions S."/>
        </authorList>
    </citation>
    <scope>NUCLEOTIDE SEQUENCE [LARGE SCALE GENOMIC DNA]</scope>
    <source>
        <strain evidence="10">DSM 24786</strain>
    </source>
</reference>
<dbReference type="GO" id="GO:0005975">
    <property type="term" value="P:carbohydrate metabolic process"/>
    <property type="evidence" value="ECO:0007669"/>
    <property type="project" value="InterPro"/>
</dbReference>
<evidence type="ECO:0000259" key="7">
    <source>
        <dbReference type="Pfam" id="PF00728"/>
    </source>
</evidence>
<dbReference type="InterPro" id="IPR029018">
    <property type="entry name" value="Hex-like_dom2"/>
</dbReference>
<dbReference type="InterPro" id="IPR008979">
    <property type="entry name" value="Galactose-bd-like_sf"/>
</dbReference>
<dbReference type="GO" id="GO:0004563">
    <property type="term" value="F:beta-N-acetylhexosaminidase activity"/>
    <property type="evidence" value="ECO:0007669"/>
    <property type="project" value="UniProtKB-EC"/>
</dbReference>
<dbReference type="GO" id="GO:0016020">
    <property type="term" value="C:membrane"/>
    <property type="evidence" value="ECO:0007669"/>
    <property type="project" value="TreeGrafter"/>
</dbReference>
<organism evidence="9 10">
    <name type="scientific">Cellulophaga fucicola</name>
    <dbReference type="NCBI Taxonomy" id="76595"/>
    <lineage>
        <taxon>Bacteria</taxon>
        <taxon>Pseudomonadati</taxon>
        <taxon>Bacteroidota</taxon>
        <taxon>Flavobacteriia</taxon>
        <taxon>Flavobacteriales</taxon>
        <taxon>Flavobacteriaceae</taxon>
        <taxon>Cellulophaga</taxon>
    </lineage>
</organism>
<sequence>MKHSKYILAFLFLVAAFSCENKEEKIFTEKDINIIPKPIFTELNTGSFKFTNDTKLIAETKEQQNLLRSFSIKLEKVSGIKTEVASIVPTTNYIQFVVDTTLKDEEYNLAIKTNAIVVKANAYAGFVYGLETIKQLLPVAIESAALVQENWVVPNVEIKDAPRFKWRGLMLDVSRHFFEVDYIKKTLDRMAMLKMNTFHWHLVDDQGWRIEIKKYPKLTGVGGFRVNQEDKPWNARPNAPLGTKATYGGFYTQEQIKEVVAYAAERGITVVPEIEMPAHVSSAIAAYPEFSCLAKPIVVPSGGVWPITDIYCAGKEETFTFLEDVLTEVMDLFPSKYIHIGGDEATKTNWETCPHCTARLQTEGLANVEELQSYFIKRMERFISSNDRVLIGWDEILEGGLAPGATVMSWRGVKGGLEASAEGHDVVMTPGTHCYFDHYQGDQDKEPLAFGGYTPLSKVYNFDPIVEEMTLEQEKHVLGGQANLWAEYLPTEEQSEYMIFPRLAAMSEAVWSSKENKDWTNFSGRVKELFKRYDVMGVNYAKSAYQITTDTKIDVKTGILTIALKNEFPNSDIRYSIDGSAVHQSSLQYKEPITLTASTKIKVAMFENGKKVGPVLEKEINYHKATAKEVVYKEEYHKSYQGAKEVGLVNVLRGSKNFHDGQWQGWLGNNMEVVIDLEKETEFSKMILGTLENQGSGIYFPIKVEVFTSKHRKKFTKVGEISRAFKVNGKSELKDFTINFDKTKARYIKVIATNLSSPPTGGGAWLFVDEIVVE</sequence>
<evidence type="ECO:0000256" key="1">
    <source>
        <dbReference type="ARBA" id="ARBA00001231"/>
    </source>
</evidence>
<dbReference type="Gene3D" id="2.60.120.260">
    <property type="entry name" value="Galactose-binding domain-like"/>
    <property type="match status" value="1"/>
</dbReference>
<dbReference type="PANTHER" id="PTHR22600:SF57">
    <property type="entry name" value="BETA-N-ACETYLHEXOSAMINIDASE"/>
    <property type="match status" value="1"/>
</dbReference>
<dbReference type="CDD" id="cd06563">
    <property type="entry name" value="GH20_chitobiase-like"/>
    <property type="match status" value="1"/>
</dbReference>
<dbReference type="InterPro" id="IPR025705">
    <property type="entry name" value="Beta_hexosaminidase_sua/sub"/>
</dbReference>
<dbReference type="EC" id="3.2.1.52" evidence="3"/>
<gene>
    <name evidence="9" type="ORF">SAMN05660313_01313</name>
</gene>
<dbReference type="InterPro" id="IPR017853">
    <property type="entry name" value="GH"/>
</dbReference>
<dbReference type="InterPro" id="IPR015882">
    <property type="entry name" value="HEX_bac_N"/>
</dbReference>
<dbReference type="GO" id="GO:0030203">
    <property type="term" value="P:glycosaminoglycan metabolic process"/>
    <property type="evidence" value="ECO:0007669"/>
    <property type="project" value="TreeGrafter"/>
</dbReference>
<evidence type="ECO:0000259" key="8">
    <source>
        <dbReference type="Pfam" id="PF02838"/>
    </source>
</evidence>
<comment type="similarity">
    <text evidence="2">Belongs to the glycosyl hydrolase 20 family.</text>
</comment>
<proteinExistence type="inferred from homology"/>
<keyword evidence="5" id="KW-0326">Glycosidase</keyword>
<dbReference type="EMBL" id="FPIY01000002">
    <property type="protein sequence ID" value="SFW37943.1"/>
    <property type="molecule type" value="Genomic_DNA"/>
</dbReference>
<accession>A0A1K1NRJ9</accession>
<feature type="domain" description="Beta-hexosaminidase bacterial type N-terminal" evidence="8">
    <location>
        <begin position="32"/>
        <end position="161"/>
    </location>
</feature>
<dbReference type="PROSITE" id="PS51257">
    <property type="entry name" value="PROKAR_LIPOPROTEIN"/>
    <property type="match status" value="1"/>
</dbReference>